<comment type="similarity">
    <text evidence="1">Belongs to the neutral sphingomyelinase family.</text>
</comment>
<dbReference type="PANTHER" id="PTHR16320">
    <property type="entry name" value="SPHINGOMYELINASE FAMILY MEMBER"/>
    <property type="match status" value="1"/>
</dbReference>
<dbReference type="Gene3D" id="3.60.10.10">
    <property type="entry name" value="Endonuclease/exonuclease/phosphatase"/>
    <property type="match status" value="1"/>
</dbReference>
<keyword evidence="2" id="KW-0732">Signal</keyword>
<evidence type="ECO:0000313" key="6">
    <source>
        <dbReference type="Proteomes" id="UP000806528"/>
    </source>
</evidence>
<dbReference type="EC" id="3.1.4.12" evidence="5"/>
<feature type="domain" description="Endonuclease/exonuclease/phosphatase" evidence="4">
    <location>
        <begin position="18"/>
        <end position="291"/>
    </location>
</feature>
<dbReference type="EMBL" id="JADBGI010000027">
    <property type="protein sequence ID" value="MBE3001652.1"/>
    <property type="molecule type" value="Genomic_DNA"/>
</dbReference>
<dbReference type="PANTHER" id="PTHR16320:SF23">
    <property type="entry name" value="SPHINGOMYELINASE C 1"/>
    <property type="match status" value="1"/>
</dbReference>
<evidence type="ECO:0000256" key="3">
    <source>
        <dbReference type="ARBA" id="ARBA00022801"/>
    </source>
</evidence>
<evidence type="ECO:0000256" key="2">
    <source>
        <dbReference type="ARBA" id="ARBA00022729"/>
    </source>
</evidence>
<sequence>MAATPAQAEADAPTIATYNAFLMPTSLYPNWGQEIRADLINEDGVLEGADVVVLQELFDDSSAETLRSGLSEELPHGTPIVGESEEGWDDSTGLRPGAATNGGVSVHSAWPIVRAEQHVFSEACGADRFSAKGFVHTEIDSPDGPLHVFGTHMQSEDSLCASGEDERVRTAQLEQILAAVEEAGIPEGEQIHLAGDLNIIGGTEEWENALELLDAVEPVGTGDAVSWDPQGNSIAGHGYPDWEAQQLDHVLPIRNGAEPEGFANHTAEVKSEPWTVTSWGQEYTYDDYSDHYPVFGSPVAP</sequence>
<reference evidence="5 6" key="1">
    <citation type="submission" date="2020-09" db="EMBL/GenBank/DDBJ databases">
        <title>Diversity and distribution of actinomycetes associated with coral in the coast of Hainan.</title>
        <authorList>
            <person name="Li F."/>
        </authorList>
    </citation>
    <scope>NUCLEOTIDE SEQUENCE [LARGE SCALE GENOMIC DNA]</scope>
    <source>
        <strain evidence="5 6">HNM0947</strain>
    </source>
</reference>
<gene>
    <name evidence="5" type="primary">sph</name>
    <name evidence="5" type="ORF">IDM40_23580</name>
</gene>
<keyword evidence="3 5" id="KW-0378">Hydrolase</keyword>
<dbReference type="Pfam" id="PF03372">
    <property type="entry name" value="Exo_endo_phos"/>
    <property type="match status" value="1"/>
</dbReference>
<dbReference type="InterPro" id="IPR036691">
    <property type="entry name" value="Endo/exonu/phosph_ase_sf"/>
</dbReference>
<dbReference type="SUPFAM" id="SSF56219">
    <property type="entry name" value="DNase I-like"/>
    <property type="match status" value="1"/>
</dbReference>
<organism evidence="5 6">
    <name type="scientific">Nocardiopsis coralli</name>
    <dbReference type="NCBI Taxonomy" id="2772213"/>
    <lineage>
        <taxon>Bacteria</taxon>
        <taxon>Bacillati</taxon>
        <taxon>Actinomycetota</taxon>
        <taxon>Actinomycetes</taxon>
        <taxon>Streptosporangiales</taxon>
        <taxon>Nocardiopsidaceae</taxon>
        <taxon>Nocardiopsis</taxon>
    </lineage>
</organism>
<comment type="caution">
    <text evidence="5">The sequence shown here is derived from an EMBL/GenBank/DDBJ whole genome shotgun (WGS) entry which is preliminary data.</text>
</comment>
<dbReference type="InterPro" id="IPR038772">
    <property type="entry name" value="Sph/SMPD2-like"/>
</dbReference>
<dbReference type="NCBIfam" id="TIGR03395">
    <property type="entry name" value="sphingomy"/>
    <property type="match status" value="1"/>
</dbReference>
<name>A0ABR9PCV4_9ACTN</name>
<dbReference type="InterPro" id="IPR005135">
    <property type="entry name" value="Endo/exonuclease/phosphatase"/>
</dbReference>
<evidence type="ECO:0000313" key="5">
    <source>
        <dbReference type="EMBL" id="MBE3001652.1"/>
    </source>
</evidence>
<evidence type="ECO:0000259" key="4">
    <source>
        <dbReference type="Pfam" id="PF03372"/>
    </source>
</evidence>
<dbReference type="CDD" id="cd09078">
    <property type="entry name" value="nSMase"/>
    <property type="match status" value="1"/>
</dbReference>
<proteinExistence type="inferred from homology"/>
<protein>
    <submittedName>
        <fullName evidence="5">Sphingomyelin phosphodiesterase</fullName>
        <ecNumber evidence="5">3.1.4.12</ecNumber>
    </submittedName>
</protein>
<accession>A0ABR9PCV4</accession>
<dbReference type="Proteomes" id="UP000806528">
    <property type="component" value="Unassembled WGS sequence"/>
</dbReference>
<dbReference type="GO" id="GO:0004767">
    <property type="term" value="F:sphingomyelin phosphodiesterase activity"/>
    <property type="evidence" value="ECO:0007669"/>
    <property type="project" value="UniProtKB-EC"/>
</dbReference>
<dbReference type="InterPro" id="IPR017766">
    <property type="entry name" value="Sphingomyelinase/PLipase_C"/>
</dbReference>
<evidence type="ECO:0000256" key="1">
    <source>
        <dbReference type="ARBA" id="ARBA00006335"/>
    </source>
</evidence>
<keyword evidence="6" id="KW-1185">Reference proteome</keyword>